<accession>A0ABC9FTA4</accession>
<dbReference type="SUPFAM" id="SSF81383">
    <property type="entry name" value="F-box domain"/>
    <property type="match status" value="1"/>
</dbReference>
<dbReference type="EMBL" id="OZ075117">
    <property type="protein sequence ID" value="CAL5080879.1"/>
    <property type="molecule type" value="Genomic_DNA"/>
</dbReference>
<evidence type="ECO:0000313" key="2">
    <source>
        <dbReference type="EMBL" id="CAL5080879.1"/>
    </source>
</evidence>
<reference evidence="3" key="1">
    <citation type="submission" date="2024-06" db="EMBL/GenBank/DDBJ databases">
        <authorList>
            <person name="Ryan C."/>
        </authorList>
    </citation>
    <scope>NUCLEOTIDE SEQUENCE [LARGE SCALE GENOMIC DNA]</scope>
</reference>
<feature type="domain" description="F-box" evidence="1">
    <location>
        <begin position="18"/>
        <end position="66"/>
    </location>
</feature>
<keyword evidence="3" id="KW-1185">Reference proteome</keyword>
<dbReference type="PROSITE" id="PS50181">
    <property type="entry name" value="FBOX"/>
    <property type="match status" value="1"/>
</dbReference>
<dbReference type="Pfam" id="PF12937">
    <property type="entry name" value="F-box-like"/>
    <property type="match status" value="1"/>
</dbReference>
<dbReference type="InterPro" id="IPR001810">
    <property type="entry name" value="F-box_dom"/>
</dbReference>
<dbReference type="InterPro" id="IPR036047">
    <property type="entry name" value="F-box-like_dom_sf"/>
</dbReference>
<evidence type="ECO:0000259" key="1">
    <source>
        <dbReference type="PROSITE" id="PS50181"/>
    </source>
</evidence>
<sequence length="455" mass="52027">MEEMMRKSKGLMLATKLPTTMNDIPDHLLRLIFCRLDSHVFFLRAAAVCTRWRRIASTRGMRYRDLNYHDFSTIMGHYHVIDPPSSSKPRSPEAQRHRRVVFIPASPSIDARHFTLDFLPDGPGNRPWQLVDGYGSLLLLTNQRRSFFPVLDMIVCEPISRRYVRIKPTEDMKYCHCLGVFLNRRYNVTSMSSFTLTCVVYESSMGISDDVCFVTARVYTQEPPGCRRWRSGWSMPHRARSGGIHIRGAAESVHYAGRSRGYTFWGNEDDGSVFAGTEGTEVLSQFHLPENVRGSYHISTFRFVDDGNDNLVRVVSLIGNDLMVFLKKEHNNGGSDWVLVRRLHLPEATLGLPGYKECFFSRTAKIVTAGKGYVVLTPAEETWLFSVELRTMQVEREHIRNKLAGEVYPYELRFTSRERRICTGWKTPFSTGFPTGANLSVLKGYPFSTGSNTWC</sequence>
<proteinExistence type="predicted"/>
<name>A0ABC9FTA4_9POAL</name>
<dbReference type="Proteomes" id="UP001497457">
    <property type="component" value="Chromosome 7b"/>
</dbReference>
<gene>
    <name evidence="2" type="ORF">URODEC1_LOCUS108311</name>
</gene>
<organism evidence="2 3">
    <name type="scientific">Urochloa decumbens</name>
    <dbReference type="NCBI Taxonomy" id="240449"/>
    <lineage>
        <taxon>Eukaryota</taxon>
        <taxon>Viridiplantae</taxon>
        <taxon>Streptophyta</taxon>
        <taxon>Embryophyta</taxon>
        <taxon>Tracheophyta</taxon>
        <taxon>Spermatophyta</taxon>
        <taxon>Magnoliopsida</taxon>
        <taxon>Liliopsida</taxon>
        <taxon>Poales</taxon>
        <taxon>Poaceae</taxon>
        <taxon>PACMAD clade</taxon>
        <taxon>Panicoideae</taxon>
        <taxon>Panicodae</taxon>
        <taxon>Paniceae</taxon>
        <taxon>Melinidinae</taxon>
        <taxon>Urochloa</taxon>
    </lineage>
</organism>
<dbReference type="AlphaFoldDB" id="A0ABC9FTA4"/>
<dbReference type="PANTHER" id="PTHR33207">
    <property type="entry name" value="F-BOX DOMAIN CONTAINING PROTEIN-RELATED"/>
    <property type="match status" value="1"/>
</dbReference>
<protein>
    <recommendedName>
        <fullName evidence="1">F-box domain-containing protein</fullName>
    </recommendedName>
</protein>
<evidence type="ECO:0000313" key="3">
    <source>
        <dbReference type="Proteomes" id="UP001497457"/>
    </source>
</evidence>
<reference evidence="2 3" key="2">
    <citation type="submission" date="2024-10" db="EMBL/GenBank/DDBJ databases">
        <authorList>
            <person name="Ryan C."/>
        </authorList>
    </citation>
    <scope>NUCLEOTIDE SEQUENCE [LARGE SCALE GENOMIC DNA]</scope>
</reference>
<dbReference type="Gene3D" id="1.20.1280.50">
    <property type="match status" value="1"/>
</dbReference>